<name>A0A238KJ81_9RHOB</name>
<gene>
    <name evidence="1" type="ORF">PEV8663_02487</name>
</gene>
<reference evidence="1 2" key="1">
    <citation type="submission" date="2017-05" db="EMBL/GenBank/DDBJ databases">
        <authorList>
            <person name="Song R."/>
            <person name="Chenine A.L."/>
            <person name="Ruprecht R.M."/>
        </authorList>
    </citation>
    <scope>NUCLEOTIDE SEQUENCE [LARGE SCALE GENOMIC DNA]</scope>
    <source>
        <strain evidence="1 2">CECT 8663</strain>
    </source>
</reference>
<evidence type="ECO:0000313" key="1">
    <source>
        <dbReference type="EMBL" id="SMX42821.1"/>
    </source>
</evidence>
<evidence type="ECO:0008006" key="3">
    <source>
        <dbReference type="Google" id="ProtNLM"/>
    </source>
</evidence>
<accession>A0A238KJ81</accession>
<evidence type="ECO:0000313" key="2">
    <source>
        <dbReference type="Proteomes" id="UP000220836"/>
    </source>
</evidence>
<dbReference type="Gene3D" id="3.10.129.10">
    <property type="entry name" value="Hotdog Thioesterase"/>
    <property type="match status" value="1"/>
</dbReference>
<proteinExistence type="predicted"/>
<dbReference type="InterPro" id="IPR029069">
    <property type="entry name" value="HotDog_dom_sf"/>
</dbReference>
<dbReference type="RefSeq" id="WP_097804976.1">
    <property type="nucleotide sequence ID" value="NZ_FXYH01000008.1"/>
</dbReference>
<dbReference type="EMBL" id="FXYH01000008">
    <property type="protein sequence ID" value="SMX42821.1"/>
    <property type="molecule type" value="Genomic_DNA"/>
</dbReference>
<organism evidence="1 2">
    <name type="scientific">Pelagimonas varians</name>
    <dbReference type="NCBI Taxonomy" id="696760"/>
    <lineage>
        <taxon>Bacteria</taxon>
        <taxon>Pseudomonadati</taxon>
        <taxon>Pseudomonadota</taxon>
        <taxon>Alphaproteobacteria</taxon>
        <taxon>Rhodobacterales</taxon>
        <taxon>Roseobacteraceae</taxon>
        <taxon>Pelagimonas</taxon>
    </lineage>
</organism>
<dbReference type="AlphaFoldDB" id="A0A238KJ81"/>
<dbReference type="InterPro" id="IPR051490">
    <property type="entry name" value="THEM6_lcsJ_thioesterase"/>
</dbReference>
<dbReference type="Pfam" id="PF13279">
    <property type="entry name" value="4HBT_2"/>
    <property type="match status" value="1"/>
</dbReference>
<keyword evidence="2" id="KW-1185">Reference proteome</keyword>
<dbReference type="CDD" id="cd00586">
    <property type="entry name" value="4HBT"/>
    <property type="match status" value="1"/>
</dbReference>
<dbReference type="Proteomes" id="UP000220836">
    <property type="component" value="Unassembled WGS sequence"/>
</dbReference>
<dbReference type="PANTHER" id="PTHR12475:SF4">
    <property type="entry name" value="PROTEIN THEM6"/>
    <property type="match status" value="1"/>
</dbReference>
<dbReference type="PANTHER" id="PTHR12475">
    <property type="match status" value="1"/>
</dbReference>
<dbReference type="OrthoDB" id="3727779at2"/>
<sequence length="181" mass="20819">MYPYIRLAKGLLGSRNASKIDLLDTHISHHMCWPWDIDPWKELNNGRTLTIYDLGRLPAGDRVGMYGPMKTHKWGMTIAGTTIRYRRRVRVFDKVEMRTRILGWDGRFFYMDQSMWKTDGQCSSHAVLRMALTDKSGIVDPQNMMDILKPGVTSPSLPQWVQTWVAAENLRPWPPVKTAAG</sequence>
<dbReference type="SUPFAM" id="SSF54637">
    <property type="entry name" value="Thioesterase/thiol ester dehydrase-isomerase"/>
    <property type="match status" value="1"/>
</dbReference>
<protein>
    <recommendedName>
        <fullName evidence="3">Thioeseterase</fullName>
    </recommendedName>
</protein>